<dbReference type="Pfam" id="PF00004">
    <property type="entry name" value="AAA"/>
    <property type="match status" value="1"/>
</dbReference>
<feature type="domain" description="ATPase AAA-type core" evidence="1">
    <location>
        <begin position="105"/>
        <end position="187"/>
    </location>
</feature>
<dbReference type="InterPro" id="IPR050304">
    <property type="entry name" value="MT-severing_AAA_ATPase"/>
</dbReference>
<dbReference type="SUPFAM" id="SSF52540">
    <property type="entry name" value="P-loop containing nucleoside triphosphate hydrolases"/>
    <property type="match status" value="1"/>
</dbReference>
<dbReference type="AlphaFoldDB" id="A0A2J7ZLI2"/>
<dbReference type="GO" id="GO:0016887">
    <property type="term" value="F:ATP hydrolysis activity"/>
    <property type="evidence" value="ECO:0007669"/>
    <property type="project" value="InterPro"/>
</dbReference>
<accession>A0A2J7ZLI2</accession>
<comment type="caution">
    <text evidence="2">The sequence shown here is derived from an EMBL/GenBank/DDBJ whole genome shotgun (WGS) entry which is preliminary data.</text>
</comment>
<reference evidence="2 3" key="1">
    <citation type="journal article" date="2017" name="Mol. Biol. Evol.">
        <title>The 4-celled Tetrabaena socialis nuclear genome reveals the essential components for genetic control of cell number at the origin of multicellularity in the volvocine lineage.</title>
        <authorList>
            <person name="Featherston J."/>
            <person name="Arakaki Y."/>
            <person name="Hanschen E.R."/>
            <person name="Ferris P.J."/>
            <person name="Michod R.E."/>
            <person name="Olson B.J.S.C."/>
            <person name="Nozaki H."/>
            <person name="Durand P.M."/>
        </authorList>
    </citation>
    <scope>NUCLEOTIDE SEQUENCE [LARGE SCALE GENOMIC DNA]</scope>
    <source>
        <strain evidence="2 3">NIES-571</strain>
    </source>
</reference>
<dbReference type="InterPro" id="IPR027417">
    <property type="entry name" value="P-loop_NTPase"/>
</dbReference>
<dbReference type="PANTHER" id="PTHR23074:SF19">
    <property type="entry name" value="KATANIN P60 ATPASE-CONTAINING SUBUNIT A1"/>
    <property type="match status" value="1"/>
</dbReference>
<dbReference type="GO" id="GO:0015630">
    <property type="term" value="C:microtubule cytoskeleton"/>
    <property type="evidence" value="ECO:0007669"/>
    <property type="project" value="TreeGrafter"/>
</dbReference>
<name>A0A2J7ZLI2_9CHLO</name>
<protein>
    <submittedName>
        <fullName evidence="2">Katanin p60 ATPase-containing subunit A-like 1</fullName>
    </submittedName>
</protein>
<dbReference type="InterPro" id="IPR003959">
    <property type="entry name" value="ATPase_AAA_core"/>
</dbReference>
<keyword evidence="3" id="KW-1185">Reference proteome</keyword>
<dbReference type="EMBL" id="PGGS01001008">
    <property type="protein sequence ID" value="PNH01123.1"/>
    <property type="molecule type" value="Genomic_DNA"/>
</dbReference>
<evidence type="ECO:0000313" key="2">
    <source>
        <dbReference type="EMBL" id="PNH01123.1"/>
    </source>
</evidence>
<evidence type="ECO:0000259" key="1">
    <source>
        <dbReference type="Pfam" id="PF00004"/>
    </source>
</evidence>
<evidence type="ECO:0000313" key="3">
    <source>
        <dbReference type="Proteomes" id="UP000236333"/>
    </source>
</evidence>
<organism evidence="2 3">
    <name type="scientific">Tetrabaena socialis</name>
    <dbReference type="NCBI Taxonomy" id="47790"/>
    <lineage>
        <taxon>Eukaryota</taxon>
        <taxon>Viridiplantae</taxon>
        <taxon>Chlorophyta</taxon>
        <taxon>core chlorophytes</taxon>
        <taxon>Chlorophyceae</taxon>
        <taxon>CS clade</taxon>
        <taxon>Chlamydomonadales</taxon>
        <taxon>Tetrabaenaceae</taxon>
        <taxon>Tetrabaena</taxon>
    </lineage>
</organism>
<dbReference type="GO" id="GO:0005524">
    <property type="term" value="F:ATP binding"/>
    <property type="evidence" value="ECO:0007669"/>
    <property type="project" value="InterPro"/>
</dbReference>
<dbReference type="PANTHER" id="PTHR23074">
    <property type="entry name" value="AAA DOMAIN-CONTAINING"/>
    <property type="match status" value="1"/>
</dbReference>
<gene>
    <name evidence="2" type="ORF">TSOC_013005</name>
</gene>
<sequence length="191" mass="20433">MKSGSRSNGRTWRSGMEKRRTLVELRAQPDFMACKQGASVKGSPYSGVGASSSNLAGASHSNLAGAHVWDDIAGLEEAKCVMSEAVVLPMIMPDFFTGIHRPVNTMLAKAAATEASCDLVNIPLATLASEYPGESARMVRILFELARELSPTVIFVDQVESLRSQSGTANELEAHIRVMAELRVQVAAVKG</sequence>
<proteinExistence type="predicted"/>
<dbReference type="Proteomes" id="UP000236333">
    <property type="component" value="Unassembled WGS sequence"/>
</dbReference>
<dbReference type="OrthoDB" id="191529at2759"/>
<dbReference type="GO" id="GO:0051013">
    <property type="term" value="P:microtubule severing"/>
    <property type="evidence" value="ECO:0007669"/>
    <property type="project" value="TreeGrafter"/>
</dbReference>
<dbReference type="Gene3D" id="3.40.50.300">
    <property type="entry name" value="P-loop containing nucleotide triphosphate hydrolases"/>
    <property type="match status" value="1"/>
</dbReference>